<keyword evidence="3" id="KW-1185">Reference proteome</keyword>
<dbReference type="SUPFAM" id="SSF55920">
    <property type="entry name" value="Creatinase/aminopeptidase"/>
    <property type="match status" value="1"/>
</dbReference>
<dbReference type="InterPro" id="IPR000994">
    <property type="entry name" value="Pept_M24"/>
</dbReference>
<accession>A0ABD5UZV8</accession>
<dbReference type="EMBL" id="JBHSXL010000008">
    <property type="protein sequence ID" value="MFC6892812.1"/>
    <property type="molecule type" value="Genomic_DNA"/>
</dbReference>
<evidence type="ECO:0000313" key="2">
    <source>
        <dbReference type="EMBL" id="MFC6892812.1"/>
    </source>
</evidence>
<gene>
    <name evidence="2" type="ORF">ACFQE9_09370</name>
</gene>
<dbReference type="InterPro" id="IPR029149">
    <property type="entry name" value="Creatin/AminoP/Spt16_N"/>
</dbReference>
<evidence type="ECO:0000259" key="1">
    <source>
        <dbReference type="Pfam" id="PF00557"/>
    </source>
</evidence>
<dbReference type="Pfam" id="PF00557">
    <property type="entry name" value="Peptidase_M24"/>
    <property type="match status" value="1"/>
</dbReference>
<dbReference type="PANTHER" id="PTHR46112">
    <property type="entry name" value="AMINOPEPTIDASE"/>
    <property type="match status" value="1"/>
</dbReference>
<organism evidence="2 3">
    <name type="scientific">Halopenitus salinus</name>
    <dbReference type="NCBI Taxonomy" id="1198295"/>
    <lineage>
        <taxon>Archaea</taxon>
        <taxon>Methanobacteriati</taxon>
        <taxon>Methanobacteriota</taxon>
        <taxon>Stenosarchaea group</taxon>
        <taxon>Halobacteria</taxon>
        <taxon>Halobacteriales</taxon>
        <taxon>Haloferacaceae</taxon>
        <taxon>Halopenitus</taxon>
    </lineage>
</organism>
<dbReference type="InterPro" id="IPR050659">
    <property type="entry name" value="Peptidase_M24B"/>
</dbReference>
<feature type="domain" description="Peptidase M24" evidence="1">
    <location>
        <begin position="156"/>
        <end position="279"/>
    </location>
</feature>
<dbReference type="Proteomes" id="UP001596296">
    <property type="component" value="Unassembled WGS sequence"/>
</dbReference>
<sequence>MVDLSARADRLDAYLAETDLEAVWFARPNGFAWLTGDANDGIVGPGCGADGGGGVGVDLAAGDAAATVSDCGVAAVGYDGTFRALVPSNEADRFREEVLPDRIAVETFPWHASSLAEAIADRSPTPAATDAPLGRDGFEVLDASRLRQPLSEEDCERYRELGREAAAAVETVCRQLESGDPEYEVAAAIEISLASRGVSTPVVCVGGGDRARRYASPTPSDAELGEYAIVSVTAERGGLYASLSRTVTFDAPEWLEERHRAAARIEATALAATRAAIRGDLTGETGGGDLAGEAGDAGERAEARATSGEVFEAVREAYDAVGFADRWSDHHRGGAAGFAAREWIARPGGDRPVTAPMGYAWNPTVVGARSEDTYLLASDRSEVLTKTGQWPTVEVDPVDVPALDGLSVDAFERHTPIVL</sequence>
<reference evidence="2 3" key="1">
    <citation type="journal article" date="2019" name="Int. J. Syst. Evol. Microbiol.">
        <title>The Global Catalogue of Microorganisms (GCM) 10K type strain sequencing project: providing services to taxonomists for standard genome sequencing and annotation.</title>
        <authorList>
            <consortium name="The Broad Institute Genomics Platform"/>
            <consortium name="The Broad Institute Genome Sequencing Center for Infectious Disease"/>
            <person name="Wu L."/>
            <person name="Ma J."/>
        </authorList>
    </citation>
    <scope>NUCLEOTIDE SEQUENCE [LARGE SCALE GENOMIC DNA]</scope>
    <source>
        <strain evidence="2 3">SKJ47</strain>
    </source>
</reference>
<dbReference type="AlphaFoldDB" id="A0ABD5UZV8"/>
<name>A0ABD5UZV8_9EURY</name>
<evidence type="ECO:0000313" key="3">
    <source>
        <dbReference type="Proteomes" id="UP001596296"/>
    </source>
</evidence>
<dbReference type="RefSeq" id="WP_379743713.1">
    <property type="nucleotide sequence ID" value="NZ_JBHSVN010000001.1"/>
</dbReference>
<dbReference type="CDD" id="cd01066">
    <property type="entry name" value="APP_MetAP"/>
    <property type="match status" value="1"/>
</dbReference>
<dbReference type="Gene3D" id="3.90.230.10">
    <property type="entry name" value="Creatinase/methionine aminopeptidase superfamily"/>
    <property type="match status" value="1"/>
</dbReference>
<proteinExistence type="predicted"/>
<protein>
    <submittedName>
        <fullName evidence="2">M24 family metallopeptidase</fullName>
    </submittedName>
</protein>
<comment type="caution">
    <text evidence="2">The sequence shown here is derived from an EMBL/GenBank/DDBJ whole genome shotgun (WGS) entry which is preliminary data.</text>
</comment>
<dbReference type="SUPFAM" id="SSF53092">
    <property type="entry name" value="Creatinase/prolidase N-terminal domain"/>
    <property type="match status" value="1"/>
</dbReference>
<dbReference type="PANTHER" id="PTHR46112:SF2">
    <property type="entry name" value="XAA-PRO AMINOPEPTIDASE P-RELATED"/>
    <property type="match status" value="1"/>
</dbReference>
<dbReference type="InterPro" id="IPR036005">
    <property type="entry name" value="Creatinase/aminopeptidase-like"/>
</dbReference>